<feature type="binding site" evidence="7 8">
    <location>
        <position position="51"/>
    </location>
    <ligand>
        <name>S-adenosyl-L-methionine</name>
        <dbReference type="ChEBI" id="CHEBI:59789"/>
    </ligand>
</feature>
<evidence type="ECO:0000256" key="1">
    <source>
        <dbReference type="ARBA" id="ARBA00022490"/>
    </source>
</evidence>
<reference evidence="10 11" key="1">
    <citation type="submission" date="2019-06" db="EMBL/GenBank/DDBJ databases">
        <title>Genome sequence of Litorilinea aerophila BAA-2444.</title>
        <authorList>
            <person name="Maclea K.S."/>
            <person name="Maurais E.G."/>
            <person name="Iannazzi L.C."/>
        </authorList>
    </citation>
    <scope>NUCLEOTIDE SEQUENCE [LARGE SCALE GENOMIC DNA]</scope>
    <source>
        <strain evidence="10 11">ATCC BAA-2444</strain>
    </source>
</reference>
<keyword evidence="11" id="KW-1185">Reference proteome</keyword>
<evidence type="ECO:0000256" key="3">
    <source>
        <dbReference type="ARBA" id="ARBA00022603"/>
    </source>
</evidence>
<evidence type="ECO:0000256" key="8">
    <source>
        <dbReference type="PROSITE-ProRule" id="PRU01026"/>
    </source>
</evidence>
<comment type="similarity">
    <text evidence="7">Belongs to the class I-like SAM-binding methyltransferase superfamily. rRNA adenine N(6)-methyltransferase family. RsmA subfamily.</text>
</comment>
<dbReference type="InParanoid" id="A0A540VLK0"/>
<evidence type="ECO:0000256" key="7">
    <source>
        <dbReference type="HAMAP-Rule" id="MF_00607"/>
    </source>
</evidence>
<organism evidence="10 11">
    <name type="scientific">Litorilinea aerophila</name>
    <dbReference type="NCBI Taxonomy" id="1204385"/>
    <lineage>
        <taxon>Bacteria</taxon>
        <taxon>Bacillati</taxon>
        <taxon>Chloroflexota</taxon>
        <taxon>Caldilineae</taxon>
        <taxon>Caldilineales</taxon>
        <taxon>Caldilineaceae</taxon>
        <taxon>Litorilinea</taxon>
    </lineage>
</organism>
<evidence type="ECO:0000256" key="2">
    <source>
        <dbReference type="ARBA" id="ARBA00022552"/>
    </source>
</evidence>
<dbReference type="InterPro" id="IPR020596">
    <property type="entry name" value="rRNA_Ade_Mease_Trfase_CS"/>
</dbReference>
<dbReference type="GO" id="GO:0003723">
    <property type="term" value="F:RNA binding"/>
    <property type="evidence" value="ECO:0007669"/>
    <property type="project" value="UniProtKB-UniRule"/>
</dbReference>
<dbReference type="InterPro" id="IPR011530">
    <property type="entry name" value="rRNA_adenine_dimethylase"/>
</dbReference>
<dbReference type="Gene3D" id="1.10.8.100">
    <property type="entry name" value="Ribosomal RNA adenine dimethylase-like, domain 2"/>
    <property type="match status" value="1"/>
</dbReference>
<dbReference type="CDD" id="cd02440">
    <property type="entry name" value="AdoMet_MTases"/>
    <property type="match status" value="1"/>
</dbReference>
<evidence type="ECO:0000313" key="11">
    <source>
        <dbReference type="Proteomes" id="UP000317371"/>
    </source>
</evidence>
<evidence type="ECO:0000256" key="6">
    <source>
        <dbReference type="ARBA" id="ARBA00022884"/>
    </source>
</evidence>
<evidence type="ECO:0000256" key="5">
    <source>
        <dbReference type="ARBA" id="ARBA00022691"/>
    </source>
</evidence>
<comment type="catalytic activity">
    <reaction evidence="7">
        <text>adenosine(1518)/adenosine(1519) in 16S rRNA + 4 S-adenosyl-L-methionine = N(6)-dimethyladenosine(1518)/N(6)-dimethyladenosine(1519) in 16S rRNA + 4 S-adenosyl-L-homocysteine + 4 H(+)</text>
        <dbReference type="Rhea" id="RHEA:19609"/>
        <dbReference type="Rhea" id="RHEA-COMP:10232"/>
        <dbReference type="Rhea" id="RHEA-COMP:10233"/>
        <dbReference type="ChEBI" id="CHEBI:15378"/>
        <dbReference type="ChEBI" id="CHEBI:57856"/>
        <dbReference type="ChEBI" id="CHEBI:59789"/>
        <dbReference type="ChEBI" id="CHEBI:74411"/>
        <dbReference type="ChEBI" id="CHEBI:74493"/>
        <dbReference type="EC" id="2.1.1.182"/>
    </reaction>
</comment>
<dbReference type="PANTHER" id="PTHR11727:SF7">
    <property type="entry name" value="DIMETHYLADENOSINE TRANSFERASE-RELATED"/>
    <property type="match status" value="1"/>
</dbReference>
<dbReference type="PROSITE" id="PS01131">
    <property type="entry name" value="RRNA_A_DIMETH"/>
    <property type="match status" value="1"/>
</dbReference>
<comment type="caution">
    <text evidence="10">The sequence shown here is derived from an EMBL/GenBank/DDBJ whole genome shotgun (WGS) entry which is preliminary data.</text>
</comment>
<dbReference type="InterPro" id="IPR029063">
    <property type="entry name" value="SAM-dependent_MTases_sf"/>
</dbReference>
<keyword evidence="4 7" id="KW-0808">Transferase</keyword>
<name>A0A540VLK0_9CHLR</name>
<feature type="binding site" evidence="7 8">
    <location>
        <position position="132"/>
    </location>
    <ligand>
        <name>S-adenosyl-L-methionine</name>
        <dbReference type="ChEBI" id="CHEBI:59789"/>
    </ligand>
</feature>
<feature type="binding site" evidence="7 8">
    <location>
        <position position="97"/>
    </location>
    <ligand>
        <name>S-adenosyl-L-methionine</name>
        <dbReference type="ChEBI" id="CHEBI:59789"/>
    </ligand>
</feature>
<feature type="binding site" evidence="7 8">
    <location>
        <position position="72"/>
    </location>
    <ligand>
        <name>S-adenosyl-L-methionine</name>
        <dbReference type="ChEBI" id="CHEBI:59789"/>
    </ligand>
</feature>
<dbReference type="HAMAP" id="MF_00607">
    <property type="entry name" value="16SrRNA_methyltr_A"/>
    <property type="match status" value="1"/>
</dbReference>
<dbReference type="AlphaFoldDB" id="A0A540VLK0"/>
<comment type="subcellular location">
    <subcellularLocation>
        <location evidence="7">Cytoplasm</location>
    </subcellularLocation>
</comment>
<dbReference type="Gene3D" id="3.40.50.150">
    <property type="entry name" value="Vaccinia Virus protein VP39"/>
    <property type="match status" value="1"/>
</dbReference>
<evidence type="ECO:0000313" key="10">
    <source>
        <dbReference type="EMBL" id="TQE97637.1"/>
    </source>
</evidence>
<feature type="binding site" evidence="7 8">
    <location>
        <position position="24"/>
    </location>
    <ligand>
        <name>S-adenosyl-L-methionine</name>
        <dbReference type="ChEBI" id="CHEBI:59789"/>
    </ligand>
</feature>
<dbReference type="GO" id="GO:0052908">
    <property type="term" value="F:16S rRNA (adenine(1518)-N(6)/adenine(1519)-N(6))-dimethyltransferase activity"/>
    <property type="evidence" value="ECO:0007669"/>
    <property type="project" value="UniProtKB-EC"/>
</dbReference>
<evidence type="ECO:0000259" key="9">
    <source>
        <dbReference type="SMART" id="SM00650"/>
    </source>
</evidence>
<dbReference type="Proteomes" id="UP000317371">
    <property type="component" value="Unassembled WGS sequence"/>
</dbReference>
<dbReference type="OrthoDB" id="9814755at2"/>
<dbReference type="SMART" id="SM00650">
    <property type="entry name" value="rADc"/>
    <property type="match status" value="1"/>
</dbReference>
<dbReference type="EC" id="2.1.1.182" evidence="7"/>
<dbReference type="PANTHER" id="PTHR11727">
    <property type="entry name" value="DIMETHYLADENOSINE TRANSFERASE"/>
    <property type="match status" value="1"/>
</dbReference>
<keyword evidence="1 7" id="KW-0963">Cytoplasm</keyword>
<comment type="function">
    <text evidence="7">Specifically dimethylates two adjacent adenosines (A1518 and A1519) in the loop of a conserved hairpin near the 3'-end of 16S rRNA in the 30S particle. May play a critical role in biogenesis of 30S subunits.</text>
</comment>
<dbReference type="SUPFAM" id="SSF53335">
    <property type="entry name" value="S-adenosyl-L-methionine-dependent methyltransferases"/>
    <property type="match status" value="1"/>
</dbReference>
<proteinExistence type="inferred from homology"/>
<dbReference type="EMBL" id="VIGC01000002">
    <property type="protein sequence ID" value="TQE97637.1"/>
    <property type="molecule type" value="Genomic_DNA"/>
</dbReference>
<evidence type="ECO:0000256" key="4">
    <source>
        <dbReference type="ARBA" id="ARBA00022679"/>
    </source>
</evidence>
<dbReference type="FunCoup" id="A0A540VLK0">
    <property type="interactions" value="445"/>
</dbReference>
<dbReference type="PROSITE" id="PS51689">
    <property type="entry name" value="SAM_RNA_A_N6_MT"/>
    <property type="match status" value="1"/>
</dbReference>
<dbReference type="NCBIfam" id="TIGR00755">
    <property type="entry name" value="ksgA"/>
    <property type="match status" value="1"/>
</dbReference>
<dbReference type="Pfam" id="PF00398">
    <property type="entry name" value="RrnaAD"/>
    <property type="match status" value="1"/>
</dbReference>
<sequence length="297" mass="32505">MAMTGVAQLIRRYDLSPKRSLGQNFLVDETHLDRIAAAAELSPQDVVLEVGPGLGGLTRRLAQQAGRVVAVELDDRLIQVLREELAPFPHVQIVHGDILALDPATLVAGADALGAIPTAGSLTWATYKVVANLPYYITSAVLRHLLEARLRPSLAVLMVQKEVAERICAQPGQMSLLAVSVQFYARPQMVHRVPAGAFYPRPKVDSAVLRLEVFPEPAVQDVAPERFFAVVRAGFSQKRKQLLNSLSAGLHWPKPQLQRLLEGAGIDPRRRPETLSLDEWRAICLALDEDPQAPPPG</sequence>
<keyword evidence="3 7" id="KW-0489">Methyltransferase</keyword>
<keyword evidence="6 7" id="KW-0694">RNA-binding</keyword>
<dbReference type="InterPro" id="IPR001737">
    <property type="entry name" value="KsgA/Erm"/>
</dbReference>
<feature type="domain" description="Ribosomal RNA adenine methylase transferase N-terminal" evidence="9">
    <location>
        <begin position="31"/>
        <end position="215"/>
    </location>
</feature>
<dbReference type="InterPro" id="IPR020598">
    <property type="entry name" value="rRNA_Ade_methylase_Trfase_N"/>
</dbReference>
<feature type="binding site" evidence="7 8">
    <location>
        <position position="26"/>
    </location>
    <ligand>
        <name>S-adenosyl-L-methionine</name>
        <dbReference type="ChEBI" id="CHEBI:59789"/>
    </ligand>
</feature>
<keyword evidence="5 7" id="KW-0949">S-adenosyl-L-methionine</keyword>
<gene>
    <name evidence="7 10" type="primary">rsmA</name>
    <name evidence="7" type="synonym">ksgA</name>
    <name evidence="10" type="ORF">FKZ61_01840</name>
</gene>
<accession>A0A540VLK0</accession>
<dbReference type="FunFam" id="3.40.50.150:FF:000023">
    <property type="entry name" value="Ribosomal RNA small subunit methyltransferase A"/>
    <property type="match status" value="1"/>
</dbReference>
<protein>
    <recommendedName>
        <fullName evidence="7">Ribosomal RNA small subunit methyltransferase A</fullName>
        <ecNumber evidence="7">2.1.1.182</ecNumber>
    </recommendedName>
    <alternativeName>
        <fullName evidence="7">16S rRNA (adenine(1518)-N(6)/adenine(1519)-N(6))-dimethyltransferase</fullName>
    </alternativeName>
    <alternativeName>
        <fullName evidence="7">16S rRNA dimethyladenosine transferase</fullName>
    </alternativeName>
    <alternativeName>
        <fullName evidence="7">16S rRNA dimethylase</fullName>
    </alternativeName>
    <alternativeName>
        <fullName evidence="7">S-adenosylmethionine-6-N', N'-adenosyl(rRNA) dimethyltransferase</fullName>
    </alternativeName>
</protein>
<dbReference type="InterPro" id="IPR023165">
    <property type="entry name" value="rRNA_Ade_diMease-like_C"/>
</dbReference>
<keyword evidence="2 7" id="KW-0698">rRNA processing</keyword>
<dbReference type="GO" id="GO:0005829">
    <property type="term" value="C:cytosol"/>
    <property type="evidence" value="ECO:0007669"/>
    <property type="project" value="TreeGrafter"/>
</dbReference>